<proteinExistence type="inferred from homology"/>
<name>A0A1I0FKN5_9PROT</name>
<evidence type="ECO:0000256" key="2">
    <source>
        <dbReference type="ARBA" id="ARBA00008150"/>
    </source>
</evidence>
<comment type="similarity">
    <text evidence="2">Belongs to the RseB family.</text>
</comment>
<dbReference type="PANTHER" id="PTHR38782">
    <property type="match status" value="1"/>
</dbReference>
<dbReference type="InterPro" id="IPR033434">
    <property type="entry name" value="MucB/RseB_N"/>
</dbReference>
<dbReference type="RefSeq" id="WP_074709010.1">
    <property type="nucleotide sequence ID" value="NZ_FOHI01000009.1"/>
</dbReference>
<dbReference type="GO" id="GO:0030288">
    <property type="term" value="C:outer membrane-bounded periplasmic space"/>
    <property type="evidence" value="ECO:0007669"/>
    <property type="project" value="TreeGrafter"/>
</dbReference>
<reference evidence="8 9" key="1">
    <citation type="submission" date="2016-10" db="EMBL/GenBank/DDBJ databases">
        <authorList>
            <person name="de Groot N.N."/>
        </authorList>
    </citation>
    <scope>NUCLEOTIDE SEQUENCE [LARGE SCALE GENOMIC DNA]</scope>
    <source>
        <strain evidence="8 9">Nl7</strain>
    </source>
</reference>
<dbReference type="Proteomes" id="UP000183339">
    <property type="component" value="Unassembled WGS sequence"/>
</dbReference>
<gene>
    <name evidence="8" type="ORF">SAMN05216412_10930</name>
</gene>
<dbReference type="PIRSF" id="PIRSF005427">
    <property type="entry name" value="RseB"/>
    <property type="match status" value="1"/>
</dbReference>
<dbReference type="InterPro" id="IPR033436">
    <property type="entry name" value="MucB/RseB_C"/>
</dbReference>
<evidence type="ECO:0000256" key="5">
    <source>
        <dbReference type="SAM" id="SignalP"/>
    </source>
</evidence>
<keyword evidence="3 5" id="KW-0732">Signal</keyword>
<dbReference type="Gene3D" id="2.50.20.10">
    <property type="entry name" value="Lipoprotein localisation LolA/LolB/LppX"/>
    <property type="match status" value="1"/>
</dbReference>
<evidence type="ECO:0000259" key="7">
    <source>
        <dbReference type="Pfam" id="PF17188"/>
    </source>
</evidence>
<accession>A0A1I0FKN5</accession>
<dbReference type="InterPro" id="IPR005588">
    <property type="entry name" value="MucB_RseB"/>
</dbReference>
<dbReference type="EMBL" id="FOHI01000009">
    <property type="protein sequence ID" value="SET58041.1"/>
    <property type="molecule type" value="Genomic_DNA"/>
</dbReference>
<dbReference type="GO" id="GO:0032885">
    <property type="term" value="P:regulation of polysaccharide biosynthetic process"/>
    <property type="evidence" value="ECO:0007669"/>
    <property type="project" value="TreeGrafter"/>
</dbReference>
<feature type="signal peptide" evidence="5">
    <location>
        <begin position="1"/>
        <end position="20"/>
    </location>
</feature>
<dbReference type="CDD" id="cd16327">
    <property type="entry name" value="RseB"/>
    <property type="match status" value="1"/>
</dbReference>
<dbReference type="SUPFAM" id="SSF89392">
    <property type="entry name" value="Prokaryotic lipoproteins and lipoprotein localization factors"/>
    <property type="match status" value="1"/>
</dbReference>
<sequence length="329" mass="36551">MTQVSLSSLLLTVIVQSAFAQNPSSSSPPSSPEALNWLQKIAAAPRHYNYVGTFVYSSEDQIETSRIIHLVNEEGEQEKSMVLDGPPREIIRNNDEMRCYLPENKTVVTEKRWLRKVFPALLPQPLINLDDNYIVKKGKQERVSDYVSQVIELEPRDDKRYGQKLWMDPNTGLLLKAAVMDKGRVVEQFVFTDLKIGGEIDKDLLKSQYLGQAAEWRKTNLISSTQGSGKLGWQVKDPPPGFKKIVEMKRNLSGKSRPVAHIALSDGLAAVSVFIEPSSGEASSPVEGLYHSRGAINIYTRTLGDNRVTAIGEVPPATVMQIGNSVTSR</sequence>
<feature type="chain" id="PRO_5010314992" evidence="5">
    <location>
        <begin position="21"/>
        <end position="329"/>
    </location>
</feature>
<evidence type="ECO:0000256" key="1">
    <source>
        <dbReference type="ARBA" id="ARBA00004418"/>
    </source>
</evidence>
<dbReference type="Pfam" id="PF03888">
    <property type="entry name" value="MucB_RseB"/>
    <property type="match status" value="1"/>
</dbReference>
<organism evidence="8 9">
    <name type="scientific">Nitrosospira multiformis</name>
    <dbReference type="NCBI Taxonomy" id="1231"/>
    <lineage>
        <taxon>Bacteria</taxon>
        <taxon>Pseudomonadati</taxon>
        <taxon>Pseudomonadota</taxon>
        <taxon>Betaproteobacteria</taxon>
        <taxon>Nitrosomonadales</taxon>
        <taxon>Nitrosomonadaceae</taxon>
        <taxon>Nitrosospira</taxon>
    </lineage>
</organism>
<feature type="domain" description="MucB/RseB C-terminal" evidence="7">
    <location>
        <begin position="230"/>
        <end position="326"/>
    </location>
</feature>
<evidence type="ECO:0000256" key="4">
    <source>
        <dbReference type="ARBA" id="ARBA00022764"/>
    </source>
</evidence>
<dbReference type="InterPro" id="IPR038484">
    <property type="entry name" value="MucB/RseB_C_sf"/>
</dbReference>
<evidence type="ECO:0000256" key="3">
    <source>
        <dbReference type="ARBA" id="ARBA00022729"/>
    </source>
</evidence>
<dbReference type="Pfam" id="PF17188">
    <property type="entry name" value="MucB_RseB_C"/>
    <property type="match status" value="1"/>
</dbReference>
<protein>
    <submittedName>
        <fullName evidence="8">Sigma E regulatory protein, MucB/RseB</fullName>
    </submittedName>
</protein>
<keyword evidence="4" id="KW-0574">Periplasm</keyword>
<dbReference type="Gene3D" id="3.30.200.100">
    <property type="entry name" value="MucB/RseB, C-terminal domain"/>
    <property type="match status" value="1"/>
</dbReference>
<dbReference type="PANTHER" id="PTHR38782:SF1">
    <property type="entry name" value="SIGMA-E FACTOR REGULATORY PROTEIN RSEB"/>
    <property type="match status" value="1"/>
</dbReference>
<feature type="domain" description="MucB/RseB N-terminal" evidence="6">
    <location>
        <begin position="34"/>
        <end position="207"/>
    </location>
</feature>
<evidence type="ECO:0000313" key="8">
    <source>
        <dbReference type="EMBL" id="SET58041.1"/>
    </source>
</evidence>
<dbReference type="OrthoDB" id="7067274at2"/>
<dbReference type="GO" id="GO:0045152">
    <property type="term" value="F:antisigma factor binding"/>
    <property type="evidence" value="ECO:0007669"/>
    <property type="project" value="TreeGrafter"/>
</dbReference>
<comment type="subcellular location">
    <subcellularLocation>
        <location evidence="1">Periplasm</location>
    </subcellularLocation>
</comment>
<evidence type="ECO:0000259" key="6">
    <source>
        <dbReference type="Pfam" id="PF03888"/>
    </source>
</evidence>
<evidence type="ECO:0000313" key="9">
    <source>
        <dbReference type="Proteomes" id="UP000183339"/>
    </source>
</evidence>
<dbReference type="InterPro" id="IPR029046">
    <property type="entry name" value="LolA/LolB/LppX"/>
</dbReference>
<dbReference type="AlphaFoldDB" id="A0A1I0FKN5"/>